<dbReference type="InterPro" id="IPR051030">
    <property type="entry name" value="Vitamin_B12-ABC_binding"/>
</dbReference>
<dbReference type="Proteomes" id="UP001153069">
    <property type="component" value="Unassembled WGS sequence"/>
</dbReference>
<dbReference type="SUPFAM" id="SSF53807">
    <property type="entry name" value="Helical backbone' metal receptor"/>
    <property type="match status" value="1"/>
</dbReference>
<organism evidence="3 4">
    <name type="scientific">Seminavis robusta</name>
    <dbReference type="NCBI Taxonomy" id="568900"/>
    <lineage>
        <taxon>Eukaryota</taxon>
        <taxon>Sar</taxon>
        <taxon>Stramenopiles</taxon>
        <taxon>Ochrophyta</taxon>
        <taxon>Bacillariophyta</taxon>
        <taxon>Bacillariophyceae</taxon>
        <taxon>Bacillariophycidae</taxon>
        <taxon>Naviculales</taxon>
        <taxon>Naviculaceae</taxon>
        <taxon>Seminavis</taxon>
    </lineage>
</organism>
<reference evidence="3" key="1">
    <citation type="submission" date="2020-06" db="EMBL/GenBank/DDBJ databases">
        <authorList>
            <consortium name="Plant Systems Biology data submission"/>
        </authorList>
    </citation>
    <scope>NUCLEOTIDE SEQUENCE</scope>
    <source>
        <strain evidence="3">D6</strain>
    </source>
</reference>
<dbReference type="PANTHER" id="PTHR42860">
    <property type="entry name" value="VITAMIN B12-BINDING PROTEIN"/>
    <property type="match status" value="1"/>
</dbReference>
<evidence type="ECO:0000259" key="2">
    <source>
        <dbReference type="Pfam" id="PF01497"/>
    </source>
</evidence>
<dbReference type="OrthoDB" id="274765at2759"/>
<name>A0A9N8EH22_9STRA</name>
<dbReference type="Gene3D" id="3.40.50.1980">
    <property type="entry name" value="Nitrogenase molybdenum iron protein domain"/>
    <property type="match status" value="2"/>
</dbReference>
<accession>A0A9N8EH22</accession>
<feature type="domain" description="Fe/B12 periplasmic-binding" evidence="2">
    <location>
        <begin position="157"/>
        <end position="336"/>
    </location>
</feature>
<comment type="caution">
    <text evidence="3">The sequence shown here is derived from an EMBL/GenBank/DDBJ whole genome shotgun (WGS) entry which is preliminary data.</text>
</comment>
<dbReference type="EMBL" id="CAICTM010001067">
    <property type="protein sequence ID" value="CAB9520044.1"/>
    <property type="molecule type" value="Genomic_DNA"/>
</dbReference>
<dbReference type="PANTHER" id="PTHR42860:SF1">
    <property type="entry name" value="VITAMIN B12-BINDING PROTEIN"/>
    <property type="match status" value="1"/>
</dbReference>
<feature type="region of interest" description="Disordered" evidence="1">
    <location>
        <begin position="291"/>
        <end position="315"/>
    </location>
</feature>
<dbReference type="AlphaFoldDB" id="A0A9N8EH22"/>
<evidence type="ECO:0000256" key="1">
    <source>
        <dbReference type="SAM" id="MobiDB-lite"/>
    </source>
</evidence>
<gene>
    <name evidence="3" type="ORF">SEMRO_1069_G237650.1</name>
</gene>
<proteinExistence type="predicted"/>
<dbReference type="Pfam" id="PF01497">
    <property type="entry name" value="Peripla_BP_2"/>
    <property type="match status" value="1"/>
</dbReference>
<keyword evidence="4" id="KW-1185">Reference proteome</keyword>
<protein>
    <submittedName>
        <fullName evidence="3">Periplasmic binding protein</fullName>
    </submittedName>
</protein>
<evidence type="ECO:0000313" key="3">
    <source>
        <dbReference type="EMBL" id="CAB9520044.1"/>
    </source>
</evidence>
<evidence type="ECO:0000313" key="4">
    <source>
        <dbReference type="Proteomes" id="UP001153069"/>
    </source>
</evidence>
<sequence length="388" mass="42167">MATTTNDENGQFSKGSAPYPRVVSLLPSITELVASLDAAEHIVGITHECDYPPAVMDRKPQVVTSSDISPYSMTQEEIHEAVCGSLKKGHSLYGLNADVLKQAQPDIIFTQQLCDVCAVSYPVVLETCASLVGGPGGKGNQDADSPSSSISFNPKIISMEPSNLADVFTTVRVAGNAMGPAFLERAETQVTKWQSDLDRIQETVQQLAPDSHPRVAFLEWHAPIFCGGHWIADMMKVAGAQYDMCASGARSVAWKDQDLSTLDPDYILIGPCGFSLQQSVADTRRLLYGEEEKNSNTCNDGNDDEEDTEKKQKQEQRTIWWKSLRAVKNGNVFCLDGNSYYARPGPRLIQGAGIIAACIHGPEVAQALGEKLAPSKGYQKMGTLHVQE</sequence>
<dbReference type="InterPro" id="IPR002491">
    <property type="entry name" value="ABC_transptr_periplasmic_BD"/>
</dbReference>